<dbReference type="InterPro" id="IPR050993">
    <property type="entry name" value="Isochorismatase_domain"/>
</dbReference>
<dbReference type="SUPFAM" id="SSF52499">
    <property type="entry name" value="Isochorismatase-like hydrolases"/>
    <property type="match status" value="1"/>
</dbReference>
<reference evidence="4" key="1">
    <citation type="submission" date="2022-11" db="EMBL/GenBank/DDBJ databases">
        <title>Centuries of genome instability and evolution in soft-shell clam transmissible cancer (bioRxiv).</title>
        <authorList>
            <person name="Hart S.F.M."/>
            <person name="Yonemitsu M.A."/>
            <person name="Giersch R.M."/>
            <person name="Beal B.F."/>
            <person name="Arriagada G."/>
            <person name="Davis B.W."/>
            <person name="Ostrander E.A."/>
            <person name="Goff S.P."/>
            <person name="Metzger M.J."/>
        </authorList>
    </citation>
    <scope>NUCLEOTIDE SEQUENCE</scope>
    <source>
        <strain evidence="4">MELC-2E11</strain>
        <tissue evidence="4">Siphon/mantle</tissue>
    </source>
</reference>
<dbReference type="InterPro" id="IPR000868">
    <property type="entry name" value="Isochorismatase-like_dom"/>
</dbReference>
<keyword evidence="5" id="KW-1185">Reference proteome</keyword>
<dbReference type="PANTHER" id="PTHR14119:SF17">
    <property type="entry name" value="ISOCHORISMATASE DOMAIN-CONTAINING PROTEIN 1"/>
    <property type="match status" value="1"/>
</dbReference>
<evidence type="ECO:0000313" key="4">
    <source>
        <dbReference type="EMBL" id="WAR03490.1"/>
    </source>
</evidence>
<dbReference type="Pfam" id="PF00857">
    <property type="entry name" value="Isochorismatase"/>
    <property type="match status" value="1"/>
</dbReference>
<gene>
    <name evidence="4" type="ORF">MAR_010048</name>
</gene>
<sequence length="199" mass="21935">MAAPIKIGNLAANKTVFFCCDMQERFRDAIQYFADIVTVSSRLLQGAKILEIPVIVTEQYPKGLGKTVPELDVSHAVGVYEKTKFSMVLPEVEEKLHTLCGGDVKHVVLFGIEAHVCVQQTVLDLLERDIEVHVIADACSSRSMMDRTFAYERFRSIGATVTTSEAVLLQLVGNKDHPMFKPIQGLIKTSAPTSGLVKL</sequence>
<evidence type="ECO:0000313" key="5">
    <source>
        <dbReference type="Proteomes" id="UP001164746"/>
    </source>
</evidence>
<evidence type="ECO:0000259" key="3">
    <source>
        <dbReference type="Pfam" id="PF00857"/>
    </source>
</evidence>
<dbReference type="Proteomes" id="UP001164746">
    <property type="component" value="Chromosome 4"/>
</dbReference>
<comment type="similarity">
    <text evidence="1">Belongs to the isochorismatase family.</text>
</comment>
<organism evidence="4 5">
    <name type="scientific">Mya arenaria</name>
    <name type="common">Soft-shell clam</name>
    <dbReference type="NCBI Taxonomy" id="6604"/>
    <lineage>
        <taxon>Eukaryota</taxon>
        <taxon>Metazoa</taxon>
        <taxon>Spiralia</taxon>
        <taxon>Lophotrochozoa</taxon>
        <taxon>Mollusca</taxon>
        <taxon>Bivalvia</taxon>
        <taxon>Autobranchia</taxon>
        <taxon>Heteroconchia</taxon>
        <taxon>Euheterodonta</taxon>
        <taxon>Imparidentia</taxon>
        <taxon>Neoheterodontei</taxon>
        <taxon>Myida</taxon>
        <taxon>Myoidea</taxon>
        <taxon>Myidae</taxon>
        <taxon>Mya</taxon>
    </lineage>
</organism>
<proteinExistence type="inferred from homology"/>
<evidence type="ECO:0000256" key="1">
    <source>
        <dbReference type="ARBA" id="ARBA00006336"/>
    </source>
</evidence>
<dbReference type="InterPro" id="IPR036380">
    <property type="entry name" value="Isochorismatase-like_sf"/>
</dbReference>
<protein>
    <recommendedName>
        <fullName evidence="2">Isochorismatase domain-containing protein 1</fullName>
    </recommendedName>
</protein>
<dbReference type="PANTHER" id="PTHR14119">
    <property type="entry name" value="HYDROLASE"/>
    <property type="match status" value="1"/>
</dbReference>
<name>A0ABY7E3H2_MYAAR</name>
<dbReference type="CDD" id="cd01012">
    <property type="entry name" value="YcaC_related"/>
    <property type="match status" value="1"/>
</dbReference>
<dbReference type="Gene3D" id="3.40.50.850">
    <property type="entry name" value="Isochorismatase-like"/>
    <property type="match status" value="1"/>
</dbReference>
<accession>A0ABY7E3H2</accession>
<dbReference type="EMBL" id="CP111015">
    <property type="protein sequence ID" value="WAR03490.1"/>
    <property type="molecule type" value="Genomic_DNA"/>
</dbReference>
<evidence type="ECO:0000256" key="2">
    <source>
        <dbReference type="ARBA" id="ARBA00040688"/>
    </source>
</evidence>
<feature type="domain" description="Isochorismatase-like" evidence="3">
    <location>
        <begin position="15"/>
        <end position="165"/>
    </location>
</feature>